<dbReference type="PATRIC" id="fig|665952.3.peg.1515"/>
<dbReference type="CDD" id="cd02440">
    <property type="entry name" value="AdoMet_MTases"/>
    <property type="match status" value="1"/>
</dbReference>
<dbReference type="EMBL" id="ACWF01000079">
    <property type="protein sequence ID" value="EHL78341.1"/>
    <property type="molecule type" value="Genomic_DNA"/>
</dbReference>
<gene>
    <name evidence="1" type="ORF">HMPREF1015_03240</name>
</gene>
<name>G9QKH7_9BACI</name>
<evidence type="ECO:0000313" key="2">
    <source>
        <dbReference type="Proteomes" id="UP000011747"/>
    </source>
</evidence>
<dbReference type="PANTHER" id="PTHR35276:SF1">
    <property type="entry name" value="TRNA (MNM(5)S(2)U34)-METHYLTRANSFERASE, CHLOROPLASTIC"/>
    <property type="match status" value="1"/>
</dbReference>
<keyword evidence="2" id="KW-1185">Reference proteome</keyword>
<dbReference type="Gene3D" id="3.40.50.150">
    <property type="entry name" value="Vaccinia Virus protein VP39"/>
    <property type="match status" value="1"/>
</dbReference>
<dbReference type="AlphaFoldDB" id="G9QKH7"/>
<dbReference type="PANTHER" id="PTHR35276">
    <property type="entry name" value="S-ADENOSYL-L-METHIONINE-DEPENDENT METHYLTRANSFERASES SUPERFAMILY PROTEIN"/>
    <property type="match status" value="1"/>
</dbReference>
<evidence type="ECO:0008006" key="3">
    <source>
        <dbReference type="Google" id="ProtNLM"/>
    </source>
</evidence>
<evidence type="ECO:0000313" key="1">
    <source>
        <dbReference type="EMBL" id="EHL78341.1"/>
    </source>
</evidence>
<dbReference type="SUPFAM" id="SSF53335">
    <property type="entry name" value="S-adenosyl-L-methionine-dependent methyltransferases"/>
    <property type="match status" value="1"/>
</dbReference>
<dbReference type="HOGENOM" id="CLU_079190_1_0_9"/>
<reference evidence="1 2" key="1">
    <citation type="submission" date="2011-09" db="EMBL/GenBank/DDBJ databases">
        <title>The Genome Sequence of Bacillus smithii 7_3_47FAA.</title>
        <authorList>
            <consortium name="The Broad Institute Genome Sequencing Platform"/>
            <person name="Earl A."/>
            <person name="Ward D."/>
            <person name="Feldgarden M."/>
            <person name="Gevers D."/>
            <person name="Daigneault M."/>
            <person name="Strauss J."/>
            <person name="Allen-Vercoe E."/>
            <person name="Young S.K."/>
            <person name="Zeng Q."/>
            <person name="Gargeya S."/>
            <person name="Fitzgerald M."/>
            <person name="Haas B."/>
            <person name="Abouelleil A."/>
            <person name="Alvarado L."/>
            <person name="Arachchi H.M."/>
            <person name="Berlin A."/>
            <person name="Brown A."/>
            <person name="Chapman S.B."/>
            <person name="Chen Z."/>
            <person name="Dunbar C."/>
            <person name="Freedman E."/>
            <person name="Gearin G."/>
            <person name="Goldberg J."/>
            <person name="Griggs A."/>
            <person name="Gujja S."/>
            <person name="Heiman D."/>
            <person name="Howarth C."/>
            <person name="Larson L."/>
            <person name="Lui A."/>
            <person name="MacDonald P.J.P."/>
            <person name="Montmayeur A."/>
            <person name="Murphy C."/>
            <person name="Neiman D."/>
            <person name="Pearson M."/>
            <person name="Priest M."/>
            <person name="Roberts A."/>
            <person name="Saif S."/>
            <person name="Shea T."/>
            <person name="Shenoy N."/>
            <person name="Sisk P."/>
            <person name="Stolte C."/>
            <person name="Sykes S."/>
            <person name="Wortman J."/>
            <person name="Nusbaum C."/>
            <person name="Birren B."/>
        </authorList>
    </citation>
    <scope>NUCLEOTIDE SEQUENCE [LARGE SCALE GENOMIC DNA]</scope>
    <source>
        <strain evidence="1 2">7_3_47FAA</strain>
    </source>
</reference>
<dbReference type="Pfam" id="PF06962">
    <property type="entry name" value="rRNA_methylase"/>
    <property type="match status" value="1"/>
</dbReference>
<proteinExistence type="predicted"/>
<sequence>MILEGILPYARTLLEKAVTPGDAVVDATMGNGHDTVFLANLVGEKGKVFAFDVQTEALKKTKERLEQHQLTDRVVLYHRGHEELIRTIPEKFHGKITAAIFNLGYLPGSDKSIVTKPETTKEAVEQLLEIMAPGGVIVLVVYHGHEEGKREKDELCSFVRSIDQSIAHVLLYQFINQINDPPFIIAFEKRK</sequence>
<comment type="caution">
    <text evidence="1">The sequence shown here is derived from an EMBL/GenBank/DDBJ whole genome shotgun (WGS) entry which is preliminary data.</text>
</comment>
<protein>
    <recommendedName>
        <fullName evidence="3">rRNA methylase</fullName>
    </recommendedName>
</protein>
<accession>G9QKH7</accession>
<dbReference type="InterPro" id="IPR029063">
    <property type="entry name" value="SAM-dependent_MTases_sf"/>
</dbReference>
<dbReference type="Proteomes" id="UP000011747">
    <property type="component" value="Unassembled WGS sequence"/>
</dbReference>
<dbReference type="RefSeq" id="WP_003353829.1">
    <property type="nucleotide sequence ID" value="NZ_JH414750.1"/>
</dbReference>
<dbReference type="InterPro" id="IPR010719">
    <property type="entry name" value="MnmM_MeTrfase"/>
</dbReference>
<organism evidence="1 2">
    <name type="scientific">Bacillus smithii 7_3_47FAA</name>
    <dbReference type="NCBI Taxonomy" id="665952"/>
    <lineage>
        <taxon>Bacteria</taxon>
        <taxon>Bacillati</taxon>
        <taxon>Bacillota</taxon>
        <taxon>Bacilli</taxon>
        <taxon>Bacillales</taxon>
        <taxon>Bacillaceae</taxon>
        <taxon>Bacillus</taxon>
    </lineage>
</organism>